<dbReference type="PROSITE" id="PS50112">
    <property type="entry name" value="PAS"/>
    <property type="match status" value="3"/>
</dbReference>
<reference evidence="10" key="1">
    <citation type="journal article" date="2016" name="Stand. Genomic Sci.">
        <title>Complete genome sequence of Methanospirillum hungatei type strain JF1.</title>
        <authorList>
            <person name="Gunsalus R.P."/>
            <person name="Cook L.E."/>
            <person name="Crable B."/>
            <person name="Rohlin L."/>
            <person name="McDonald E."/>
            <person name="Mouttaki H."/>
            <person name="Sieber J.R."/>
            <person name="Poweleit N."/>
            <person name="Zhou H."/>
            <person name="Lapidus A.L."/>
            <person name="Daligault H.E."/>
            <person name="Land M."/>
            <person name="Gilna P."/>
            <person name="Ivanova N."/>
            <person name="Kyrpides N."/>
            <person name="Culley D.E."/>
            <person name="McInerney M.J."/>
        </authorList>
    </citation>
    <scope>NUCLEOTIDE SEQUENCE [LARGE SCALE GENOMIC DNA]</scope>
    <source>
        <strain evidence="10">ATCC 27890 / DSM 864 / NBRC 100397 / JF-1</strain>
    </source>
</reference>
<dbReference type="InterPro" id="IPR013767">
    <property type="entry name" value="PAS_fold"/>
</dbReference>
<evidence type="ECO:0000256" key="2">
    <source>
        <dbReference type="ARBA" id="ARBA00012438"/>
    </source>
</evidence>
<keyword evidence="5" id="KW-0418">Kinase</keyword>
<accession>Q2FR29</accession>
<feature type="transmembrane region" description="Helical" evidence="6">
    <location>
        <begin position="37"/>
        <end position="57"/>
    </location>
</feature>
<feature type="domain" description="PAC" evidence="8">
    <location>
        <begin position="552"/>
        <end position="604"/>
    </location>
</feature>
<evidence type="ECO:0000256" key="4">
    <source>
        <dbReference type="ARBA" id="ARBA00022679"/>
    </source>
</evidence>
<dbReference type="Pfam" id="PF08447">
    <property type="entry name" value="PAS_3"/>
    <property type="match status" value="1"/>
</dbReference>
<evidence type="ECO:0000313" key="10">
    <source>
        <dbReference type="Proteomes" id="UP000001941"/>
    </source>
</evidence>
<dbReference type="InterPro" id="IPR035965">
    <property type="entry name" value="PAS-like_dom_sf"/>
</dbReference>
<keyword evidence="10" id="KW-1185">Reference proteome</keyword>
<dbReference type="HOGENOM" id="CLU_465902_0_0_2"/>
<dbReference type="Proteomes" id="UP000001941">
    <property type="component" value="Chromosome"/>
</dbReference>
<dbReference type="InterPro" id="IPR001610">
    <property type="entry name" value="PAC"/>
</dbReference>
<proteinExistence type="predicted"/>
<dbReference type="SUPFAM" id="SSF55785">
    <property type="entry name" value="PYP-like sensor domain (PAS domain)"/>
    <property type="match status" value="4"/>
</dbReference>
<keyword evidence="4" id="KW-0808">Transferase</keyword>
<dbReference type="STRING" id="323259.Mhun_0440"/>
<dbReference type="eggNOG" id="arCOG06192">
    <property type="taxonomic scope" value="Archaea"/>
</dbReference>
<dbReference type="PROSITE" id="PS50113">
    <property type="entry name" value="PAC"/>
    <property type="match status" value="2"/>
</dbReference>
<dbReference type="SMART" id="SM00091">
    <property type="entry name" value="PAS"/>
    <property type="match status" value="3"/>
</dbReference>
<keyword evidence="6" id="KW-0472">Membrane</keyword>
<evidence type="ECO:0000259" key="7">
    <source>
        <dbReference type="PROSITE" id="PS50112"/>
    </source>
</evidence>
<feature type="domain" description="PAS" evidence="7">
    <location>
        <begin position="332"/>
        <end position="386"/>
    </location>
</feature>
<dbReference type="SMART" id="SM00086">
    <property type="entry name" value="PAC"/>
    <property type="match status" value="3"/>
</dbReference>
<evidence type="ECO:0000256" key="6">
    <source>
        <dbReference type="SAM" id="Phobius"/>
    </source>
</evidence>
<feature type="transmembrane region" description="Helical" evidence="6">
    <location>
        <begin position="63"/>
        <end position="84"/>
    </location>
</feature>
<dbReference type="InParanoid" id="Q2FR29"/>
<dbReference type="CDD" id="cd00130">
    <property type="entry name" value="PAS"/>
    <property type="match status" value="3"/>
</dbReference>
<dbReference type="GO" id="GO:0006355">
    <property type="term" value="P:regulation of DNA-templated transcription"/>
    <property type="evidence" value="ECO:0007669"/>
    <property type="project" value="InterPro"/>
</dbReference>
<evidence type="ECO:0000256" key="3">
    <source>
        <dbReference type="ARBA" id="ARBA00022553"/>
    </source>
</evidence>
<dbReference type="InterPro" id="IPR013656">
    <property type="entry name" value="PAS_4"/>
</dbReference>
<feature type="domain" description="PAS" evidence="7">
    <location>
        <begin position="87"/>
        <end position="134"/>
    </location>
</feature>
<dbReference type="NCBIfam" id="TIGR00229">
    <property type="entry name" value="sensory_box"/>
    <property type="match status" value="2"/>
</dbReference>
<dbReference type="KEGG" id="mhu:Mhun_0440"/>
<dbReference type="EMBL" id="CP000254">
    <property type="protein sequence ID" value="ABD40202.1"/>
    <property type="molecule type" value="Genomic_DNA"/>
</dbReference>
<evidence type="ECO:0000256" key="5">
    <source>
        <dbReference type="ARBA" id="ARBA00022777"/>
    </source>
</evidence>
<name>Q2FR29_METHJ</name>
<dbReference type="InterPro" id="IPR000014">
    <property type="entry name" value="PAS"/>
</dbReference>
<dbReference type="EC" id="2.7.13.3" evidence="2"/>
<dbReference type="InterPro" id="IPR000700">
    <property type="entry name" value="PAS-assoc_C"/>
</dbReference>
<dbReference type="PANTHER" id="PTHR43304">
    <property type="entry name" value="PHYTOCHROME-LIKE PROTEIN CPH1"/>
    <property type="match status" value="1"/>
</dbReference>
<dbReference type="InterPro" id="IPR013655">
    <property type="entry name" value="PAS_fold_3"/>
</dbReference>
<feature type="transmembrane region" description="Helical" evidence="6">
    <location>
        <begin position="12"/>
        <end position="30"/>
    </location>
</feature>
<dbReference type="InterPro" id="IPR052162">
    <property type="entry name" value="Sensor_kinase/Photoreceptor"/>
</dbReference>
<dbReference type="Pfam" id="PF08448">
    <property type="entry name" value="PAS_4"/>
    <property type="match status" value="1"/>
</dbReference>
<gene>
    <name evidence="9" type="ordered locus">Mhun_0440</name>
</gene>
<dbReference type="Gene3D" id="3.30.450.20">
    <property type="entry name" value="PAS domain"/>
    <property type="match status" value="4"/>
</dbReference>
<protein>
    <recommendedName>
        <fullName evidence="2">histidine kinase</fullName>
        <ecNumber evidence="2">2.7.13.3</ecNumber>
    </recommendedName>
</protein>
<dbReference type="EnsemblBacteria" id="ABD40202">
    <property type="protein sequence ID" value="ABD40202"/>
    <property type="gene ID" value="Mhun_0440"/>
</dbReference>
<feature type="domain" description="PAC" evidence="8">
    <location>
        <begin position="278"/>
        <end position="331"/>
    </location>
</feature>
<keyword evidence="6" id="KW-1133">Transmembrane helix</keyword>
<dbReference type="eggNOG" id="arCOG02336">
    <property type="taxonomic scope" value="Archaea"/>
</dbReference>
<evidence type="ECO:0000256" key="1">
    <source>
        <dbReference type="ARBA" id="ARBA00000085"/>
    </source>
</evidence>
<dbReference type="AlphaFoldDB" id="Q2FR29"/>
<dbReference type="GO" id="GO:0004673">
    <property type="term" value="F:protein histidine kinase activity"/>
    <property type="evidence" value="ECO:0007669"/>
    <property type="project" value="UniProtKB-EC"/>
</dbReference>
<comment type="catalytic activity">
    <reaction evidence="1">
        <text>ATP + protein L-histidine = ADP + protein N-phospho-L-histidine.</text>
        <dbReference type="EC" id="2.7.13.3"/>
    </reaction>
</comment>
<sequence>MCLCNSLAISHNIHTVISHLFYIPVILACWRFPKPGIIFTFGLIWGYIGLEYFSHYVMLDPDVILRCLIIIFIGIVVALLSLNLHDREESYRRLLSAIDAGVIKTDRTGKIVYANPYAVNVLDRKAVSLHGTSLHEYAIDGPELGGFLEQCLKNGHSDTTRELVLKRKDGFPIPVVLTGYSQKGEDIILTLTDLSEEKWMAHELATGRMVMTTLIDAIPEGIFLSDTRGSIIEVNKSCRDLTGWSEGTDLFEEATGFFSPDASEKIRRAIYQTIHEKKSVTLHLEVAPDDNTRHYEVSLTPVPDDTKTITRIAGVIHDITTRENYLKQIREREEYLRMVLDGLPLATLVIGPDHKVLSVNQALAMLFEREVNDLIGTSEHGHLLYPAGERPMLCDLMVGDEVDVLLDEWYSDLYSPSPTVPGAYEVIDFFPHIGEAGKWIMSTSARLVNEKGDTIGAIETFEDFSTQKAAEEAIRISEERFKIASHIATDLIFEYDQKSDQILWFGDIEKWLGLDSPARVSTLTGWTTLIHEEDIGKVKGAFIHHVLTGDPITEELRIKHRNGQFQTWIIKAVALYNANFQQIKTVGIVSDISEIRANEEAKKEALIAIEKYIEQFAILNDHIRNPLQIIAGYNDLQGGEYAHHIASQIAQVNRIVDQLDKGWIESESIRDFLRRHYGISIKDSQK</sequence>
<evidence type="ECO:0000313" key="9">
    <source>
        <dbReference type="EMBL" id="ABD40202.1"/>
    </source>
</evidence>
<keyword evidence="3" id="KW-0597">Phosphoprotein</keyword>
<dbReference type="eggNOG" id="arCOG06536">
    <property type="taxonomic scope" value="Archaea"/>
</dbReference>
<dbReference type="Pfam" id="PF00989">
    <property type="entry name" value="PAS"/>
    <property type="match status" value="1"/>
</dbReference>
<evidence type="ECO:0000259" key="8">
    <source>
        <dbReference type="PROSITE" id="PS50113"/>
    </source>
</evidence>
<keyword evidence="6" id="KW-0812">Transmembrane</keyword>
<dbReference type="PANTHER" id="PTHR43304:SF1">
    <property type="entry name" value="PAC DOMAIN-CONTAINING PROTEIN"/>
    <property type="match status" value="1"/>
</dbReference>
<organism evidence="9 10">
    <name type="scientific">Methanospirillum hungatei JF-1 (strain ATCC 27890 / DSM 864 / NBRC 100397 / JF-1)</name>
    <dbReference type="NCBI Taxonomy" id="323259"/>
    <lineage>
        <taxon>Archaea</taxon>
        <taxon>Methanobacteriati</taxon>
        <taxon>Methanobacteriota</taxon>
        <taxon>Stenosarchaea group</taxon>
        <taxon>Methanomicrobia</taxon>
        <taxon>Methanomicrobiales</taxon>
        <taxon>Methanospirillaceae</taxon>
        <taxon>Methanospirillum</taxon>
    </lineage>
</organism>
<feature type="domain" description="PAS" evidence="7">
    <location>
        <begin position="207"/>
        <end position="277"/>
    </location>
</feature>